<comment type="similarity">
    <text evidence="2">Belongs to the peptidase U48 family.</text>
</comment>
<proteinExistence type="inferred from homology"/>
<dbReference type="InterPro" id="IPR039731">
    <property type="entry name" value="Rce1"/>
</dbReference>
<evidence type="ECO:0000313" key="14">
    <source>
        <dbReference type="EMBL" id="KAJ4437554.1"/>
    </source>
</evidence>
<keyword evidence="5" id="KW-0378">Hydrolase</keyword>
<sequence length="244" mass="28518">MVGLCEGGNEPLGSLKANEADSRYVLRFQATSVLKNLHDNEFREQESPEKEEPMYWMSNLTNLIWLRNHVVAPLSEEFTFRACMLPLLLQCFRPMTAVFVCPLFFGVARSKGGSLIMNKDKLRINDKVHDLEYCEKNYDKPEFWTEIKQSQVNQGTIKQGFNEREDMTDEPREFNLPTLQQRRITYVLERLPSNYGVHSEEYLPIRMIQEELSSDEQVSTLRQVEIWVSEADFVRDIPLFVVNV</sequence>
<feature type="domain" description="CAAX prenyl protease 2/Lysostaphin resistance protein A-like" evidence="13">
    <location>
        <begin position="63"/>
        <end position="109"/>
    </location>
</feature>
<dbReference type="InterPro" id="IPR003675">
    <property type="entry name" value="Rce1/LyrA-like_dom"/>
</dbReference>
<keyword evidence="8" id="KW-0472">Membrane</keyword>
<dbReference type="PANTHER" id="PTHR13046">
    <property type="entry name" value="PROTEASE U48 CAAX PRENYL PROTEASE RCE1"/>
    <property type="match status" value="1"/>
</dbReference>
<evidence type="ECO:0000259" key="13">
    <source>
        <dbReference type="Pfam" id="PF02517"/>
    </source>
</evidence>
<comment type="catalytic activity">
    <reaction evidence="10">
        <text>Hydrolyzes the peptide bond -P2-(S-farnesyl or geranylgeranyl)C-P1'-P2'-P3'-COOH where P1' and P2' are amino acids with aliphatic sidechains and P3' is any C-terminal residue.</text>
        <dbReference type="EC" id="3.4.26.1"/>
    </reaction>
</comment>
<evidence type="ECO:0000313" key="15">
    <source>
        <dbReference type="Proteomes" id="UP001148838"/>
    </source>
</evidence>
<gene>
    <name evidence="14" type="ORF">ANN_17699</name>
</gene>
<evidence type="ECO:0000256" key="4">
    <source>
        <dbReference type="ARBA" id="ARBA00022692"/>
    </source>
</evidence>
<organism evidence="14 15">
    <name type="scientific">Periplaneta americana</name>
    <name type="common">American cockroach</name>
    <name type="synonym">Blatta americana</name>
    <dbReference type="NCBI Taxonomy" id="6978"/>
    <lineage>
        <taxon>Eukaryota</taxon>
        <taxon>Metazoa</taxon>
        <taxon>Ecdysozoa</taxon>
        <taxon>Arthropoda</taxon>
        <taxon>Hexapoda</taxon>
        <taxon>Insecta</taxon>
        <taxon>Pterygota</taxon>
        <taxon>Neoptera</taxon>
        <taxon>Polyneoptera</taxon>
        <taxon>Dictyoptera</taxon>
        <taxon>Blattodea</taxon>
        <taxon>Blattoidea</taxon>
        <taxon>Blattidae</taxon>
        <taxon>Blattinae</taxon>
        <taxon>Periplaneta</taxon>
    </lineage>
</organism>
<accession>A0ABQ8SUN3</accession>
<evidence type="ECO:0000256" key="8">
    <source>
        <dbReference type="ARBA" id="ARBA00023136"/>
    </source>
</evidence>
<keyword evidence="7" id="KW-1133">Transmembrane helix</keyword>
<dbReference type="PANTHER" id="PTHR13046:SF0">
    <property type="entry name" value="CAAX PRENYL PROTEASE 2"/>
    <property type="match status" value="1"/>
</dbReference>
<evidence type="ECO:0000256" key="2">
    <source>
        <dbReference type="ARBA" id="ARBA00006897"/>
    </source>
</evidence>
<dbReference type="EMBL" id="JAJSOF020000021">
    <property type="protein sequence ID" value="KAJ4437554.1"/>
    <property type="molecule type" value="Genomic_DNA"/>
</dbReference>
<evidence type="ECO:0000256" key="1">
    <source>
        <dbReference type="ARBA" id="ARBA00004477"/>
    </source>
</evidence>
<keyword evidence="15" id="KW-1185">Reference proteome</keyword>
<evidence type="ECO:0000256" key="3">
    <source>
        <dbReference type="ARBA" id="ARBA00022670"/>
    </source>
</evidence>
<protein>
    <recommendedName>
        <fullName evidence="12">CAAX prenyl protease 2</fullName>
        <ecNumber evidence="11">3.4.26.1</ecNumber>
    </recommendedName>
    <alternativeName>
        <fullName evidence="9">Farnesylated proteins-converting enzyme 2</fullName>
    </alternativeName>
</protein>
<evidence type="ECO:0000256" key="12">
    <source>
        <dbReference type="ARBA" id="ARBA00049763"/>
    </source>
</evidence>
<evidence type="ECO:0000256" key="7">
    <source>
        <dbReference type="ARBA" id="ARBA00022989"/>
    </source>
</evidence>
<evidence type="ECO:0000256" key="9">
    <source>
        <dbReference type="ARBA" id="ARBA00032607"/>
    </source>
</evidence>
<name>A0ABQ8SUN3_PERAM</name>
<evidence type="ECO:0000256" key="6">
    <source>
        <dbReference type="ARBA" id="ARBA00022824"/>
    </source>
</evidence>
<reference evidence="14 15" key="1">
    <citation type="journal article" date="2022" name="Allergy">
        <title>Genome assembly and annotation of Periplaneta americana reveal a comprehensive cockroach allergen profile.</title>
        <authorList>
            <person name="Wang L."/>
            <person name="Xiong Q."/>
            <person name="Saelim N."/>
            <person name="Wang L."/>
            <person name="Nong W."/>
            <person name="Wan A.T."/>
            <person name="Shi M."/>
            <person name="Liu X."/>
            <person name="Cao Q."/>
            <person name="Hui J.H.L."/>
            <person name="Sookrung N."/>
            <person name="Leung T.F."/>
            <person name="Tungtrongchitr A."/>
            <person name="Tsui S.K.W."/>
        </authorList>
    </citation>
    <scope>NUCLEOTIDE SEQUENCE [LARGE SCALE GENOMIC DNA]</scope>
    <source>
        <strain evidence="14">PWHHKU_190912</strain>
    </source>
</reference>
<evidence type="ECO:0000256" key="10">
    <source>
        <dbReference type="ARBA" id="ARBA00047280"/>
    </source>
</evidence>
<keyword evidence="4" id="KW-0812">Transmembrane</keyword>
<comment type="subcellular location">
    <subcellularLocation>
        <location evidence="1">Endoplasmic reticulum membrane</location>
        <topology evidence="1">Multi-pass membrane protein</topology>
    </subcellularLocation>
</comment>
<dbReference type="EC" id="3.4.26.1" evidence="11"/>
<keyword evidence="3" id="KW-0645">Protease</keyword>
<keyword evidence="6" id="KW-0256">Endoplasmic reticulum</keyword>
<dbReference type="Proteomes" id="UP001148838">
    <property type="component" value="Unassembled WGS sequence"/>
</dbReference>
<dbReference type="Pfam" id="PF02517">
    <property type="entry name" value="Rce1-like"/>
    <property type="match status" value="1"/>
</dbReference>
<comment type="caution">
    <text evidence="14">The sequence shown here is derived from an EMBL/GenBank/DDBJ whole genome shotgun (WGS) entry which is preliminary data.</text>
</comment>
<evidence type="ECO:0000256" key="11">
    <source>
        <dbReference type="ARBA" id="ARBA00049729"/>
    </source>
</evidence>
<evidence type="ECO:0000256" key="5">
    <source>
        <dbReference type="ARBA" id="ARBA00022801"/>
    </source>
</evidence>